<dbReference type="EMBL" id="JAAAWO010000001">
    <property type="protein sequence ID" value="NDW14194.1"/>
    <property type="molecule type" value="Genomic_DNA"/>
</dbReference>
<dbReference type="InterPro" id="IPR046172">
    <property type="entry name" value="DUF6174"/>
</dbReference>
<organism evidence="1 2">
    <name type="scientific">Alteromonas genovensis</name>
    <dbReference type="NCBI Taxonomy" id="471225"/>
    <lineage>
        <taxon>Bacteria</taxon>
        <taxon>Pseudomonadati</taxon>
        <taxon>Pseudomonadota</taxon>
        <taxon>Gammaproteobacteria</taxon>
        <taxon>Alteromonadales</taxon>
        <taxon>Alteromonadaceae</taxon>
        <taxon>Alteromonas/Salinimonas group</taxon>
        <taxon>Alteromonas</taxon>
    </lineage>
</organism>
<sequence length="254" mass="27551">MNNLTHYIATFATTCTAILLLVGCNSDSNNTLEDLNANRAKWESANIDNYQFNYSISCFCLDDATRPRLVVVNANQVESQTIIENSVALPQGTFSSETIAGLFNRIALEESRAESLKVEYHPELGYPTRIQVDGNSQTADDEYTIEVSNVIAAGDITCTTSVENGLIVSVTDQSTSTPIACDTAVTATEEDFSEAATGTCDGEESIAMLAERPGFYSITVEKAGYQTFQVDDFGIGKDLCHVLPRELEVALVPE</sequence>
<protein>
    <recommendedName>
        <fullName evidence="3">Carboxypeptidase regulatory-like domain-containing protein</fullName>
    </recommendedName>
</protein>
<evidence type="ECO:0000313" key="2">
    <source>
        <dbReference type="Proteomes" id="UP000471381"/>
    </source>
</evidence>
<keyword evidence="2" id="KW-1185">Reference proteome</keyword>
<proteinExistence type="predicted"/>
<dbReference type="Pfam" id="PF19671">
    <property type="entry name" value="DUF6174"/>
    <property type="match status" value="1"/>
</dbReference>
<name>A0A6N9TA74_9ALTE</name>
<dbReference type="Proteomes" id="UP000471381">
    <property type="component" value="Unassembled WGS sequence"/>
</dbReference>
<gene>
    <name evidence="1" type="ORF">GTQ48_01430</name>
</gene>
<dbReference type="AlphaFoldDB" id="A0A6N9TA74"/>
<dbReference type="RefSeq" id="WP_163104717.1">
    <property type="nucleotide sequence ID" value="NZ_JAAAWO010000001.1"/>
</dbReference>
<reference evidence="1 2" key="1">
    <citation type="submission" date="2020-01" db="EMBL/GenBank/DDBJ databases">
        <title>Genomes of bacteria type strains.</title>
        <authorList>
            <person name="Chen J."/>
            <person name="Zhu S."/>
            <person name="Yang J."/>
        </authorList>
    </citation>
    <scope>NUCLEOTIDE SEQUENCE [LARGE SCALE GENOMIC DNA]</scope>
    <source>
        <strain evidence="1 2">LMG 24078</strain>
    </source>
</reference>
<evidence type="ECO:0000313" key="1">
    <source>
        <dbReference type="EMBL" id="NDW14194.1"/>
    </source>
</evidence>
<comment type="caution">
    <text evidence="1">The sequence shown here is derived from an EMBL/GenBank/DDBJ whole genome shotgun (WGS) entry which is preliminary data.</text>
</comment>
<accession>A0A6N9TA74</accession>
<evidence type="ECO:0008006" key="3">
    <source>
        <dbReference type="Google" id="ProtNLM"/>
    </source>
</evidence>